<organism evidence="1">
    <name type="scientific">marine metagenome</name>
    <dbReference type="NCBI Taxonomy" id="408172"/>
    <lineage>
        <taxon>unclassified sequences</taxon>
        <taxon>metagenomes</taxon>
        <taxon>ecological metagenomes</taxon>
    </lineage>
</organism>
<accession>A0A382F654</accession>
<protein>
    <submittedName>
        <fullName evidence="1">Uncharacterized protein</fullName>
    </submittedName>
</protein>
<gene>
    <name evidence="1" type="ORF">METZ01_LOCUS210966</name>
</gene>
<dbReference type="EMBL" id="UINC01048055">
    <property type="protein sequence ID" value="SVB58112.1"/>
    <property type="molecule type" value="Genomic_DNA"/>
</dbReference>
<evidence type="ECO:0000313" key="1">
    <source>
        <dbReference type="EMBL" id="SVB58112.1"/>
    </source>
</evidence>
<proteinExistence type="predicted"/>
<name>A0A382F654_9ZZZZ</name>
<dbReference type="AlphaFoldDB" id="A0A382F654"/>
<reference evidence="1" key="1">
    <citation type="submission" date="2018-05" db="EMBL/GenBank/DDBJ databases">
        <authorList>
            <person name="Lanie J.A."/>
            <person name="Ng W.-L."/>
            <person name="Kazmierczak K.M."/>
            <person name="Andrzejewski T.M."/>
            <person name="Davidsen T.M."/>
            <person name="Wayne K.J."/>
            <person name="Tettelin H."/>
            <person name="Glass J.I."/>
            <person name="Rusch D."/>
            <person name="Podicherti R."/>
            <person name="Tsui H.-C.T."/>
            <person name="Winkler M.E."/>
        </authorList>
    </citation>
    <scope>NUCLEOTIDE SEQUENCE</scope>
</reference>
<sequence>MMRIKIYITILIIGLALGEEDQPAILQNIDISVKENGLIIEFQFSSNILLEYASGWYAHTEWFYVTVLNTSINSTMAPLIKKTQYINDIQFDQVGESIQISLKLSVPPDNHEFYQRTDKKQIFLLLRSPIQHISKSDPITKQEIQISEAEITKPELFLSEKDNKIKVMGYFMGVSFTVSGIIQEDSKTSVNWELPAGIVIFLGTYVYDKYFDKQKNNSIEHLEEDK</sequence>